<keyword evidence="2" id="KW-1185">Reference proteome</keyword>
<dbReference type="Proteomes" id="UP000262882">
    <property type="component" value="Unassembled WGS sequence"/>
</dbReference>
<proteinExistence type="predicted"/>
<protein>
    <submittedName>
        <fullName evidence="1">Uncharacterized protein</fullName>
    </submittedName>
</protein>
<reference evidence="1 2" key="1">
    <citation type="submission" date="2018-08" db="EMBL/GenBank/DDBJ databases">
        <title>Actinomadura spongicola sp. nov., isolated from marine sponge Leucetta chagosensis.</title>
        <authorList>
            <person name="Li L."/>
            <person name="Lin H.W."/>
        </authorList>
    </citation>
    <scope>NUCLEOTIDE SEQUENCE [LARGE SCALE GENOMIC DNA]</scope>
    <source>
        <strain evidence="1 2">LHW52907</strain>
    </source>
</reference>
<dbReference type="AlphaFoldDB" id="A0A372GBP8"/>
<organism evidence="1 2">
    <name type="scientific">Actinomadura spongiicola</name>
    <dbReference type="NCBI Taxonomy" id="2303421"/>
    <lineage>
        <taxon>Bacteria</taxon>
        <taxon>Bacillati</taxon>
        <taxon>Actinomycetota</taxon>
        <taxon>Actinomycetes</taxon>
        <taxon>Streptosporangiales</taxon>
        <taxon>Thermomonosporaceae</taxon>
        <taxon>Actinomadura</taxon>
    </lineage>
</organism>
<accession>A0A372GBP8</accession>
<comment type="caution">
    <text evidence="1">The sequence shown here is derived from an EMBL/GenBank/DDBJ whole genome shotgun (WGS) entry which is preliminary data.</text>
</comment>
<name>A0A372GBP8_9ACTN</name>
<gene>
    <name evidence="1" type="ORF">D0T12_25800</name>
</gene>
<evidence type="ECO:0000313" key="1">
    <source>
        <dbReference type="EMBL" id="RFS82838.1"/>
    </source>
</evidence>
<evidence type="ECO:0000313" key="2">
    <source>
        <dbReference type="Proteomes" id="UP000262882"/>
    </source>
</evidence>
<sequence>MGVGAAVLTAGIPAASAAAAGPHCDPHNVAKIQSKKTYRKVSETVTLYNRTKDTVKREVKFEETRKTKWSVSGGVEGSLKAWIFAEIKVHVNAGLDKESTVTRGYKDTIKIRPRYKLTAQQGWEMQQAKGYVYHVYSNCKTQNRGGFTLNAPYNKYVSYKTTKL</sequence>
<dbReference type="EMBL" id="QVNQ01000008">
    <property type="protein sequence ID" value="RFS82838.1"/>
    <property type="molecule type" value="Genomic_DNA"/>
</dbReference>